<dbReference type="EMBL" id="JACIDJ010000007">
    <property type="protein sequence ID" value="MBB3899950.1"/>
    <property type="molecule type" value="Genomic_DNA"/>
</dbReference>
<evidence type="ECO:0000256" key="6">
    <source>
        <dbReference type="ARBA" id="ARBA00022840"/>
    </source>
</evidence>
<feature type="binding site" evidence="8">
    <location>
        <begin position="77"/>
        <end position="78"/>
    </location>
    <ligand>
        <name>substrate</name>
    </ligand>
</feature>
<name>A0A840AHI3_9PROT</name>
<gene>
    <name evidence="8 10" type="primary">xylB</name>
    <name evidence="13" type="ORF">GGQ83_003417</name>
</gene>
<comment type="function">
    <text evidence="8">Catalyzes the phosphorylation of D-xylulose to D-xylulose 5-phosphate.</text>
</comment>
<keyword evidence="6 8" id="KW-0067">ATP-binding</keyword>
<dbReference type="PANTHER" id="PTHR43095:SF6">
    <property type="entry name" value="XYLULOSE KINASE"/>
    <property type="match status" value="1"/>
</dbReference>
<dbReference type="GO" id="GO:0042732">
    <property type="term" value="P:D-xylose metabolic process"/>
    <property type="evidence" value="ECO:0007669"/>
    <property type="project" value="UniProtKB-KW"/>
</dbReference>
<feature type="active site" description="Proton acceptor" evidence="8">
    <location>
        <position position="228"/>
    </location>
</feature>
<accession>A0A840AHI3</accession>
<evidence type="ECO:0000256" key="1">
    <source>
        <dbReference type="ARBA" id="ARBA00009156"/>
    </source>
</evidence>
<dbReference type="SUPFAM" id="SSF53067">
    <property type="entry name" value="Actin-like ATPase domain"/>
    <property type="match status" value="2"/>
</dbReference>
<comment type="catalytic activity">
    <reaction evidence="8 10">
        <text>D-xylulose + ATP = D-xylulose 5-phosphate + ADP + H(+)</text>
        <dbReference type="Rhea" id="RHEA:10964"/>
        <dbReference type="ChEBI" id="CHEBI:15378"/>
        <dbReference type="ChEBI" id="CHEBI:17140"/>
        <dbReference type="ChEBI" id="CHEBI:30616"/>
        <dbReference type="ChEBI" id="CHEBI:57737"/>
        <dbReference type="ChEBI" id="CHEBI:456216"/>
        <dbReference type="EC" id="2.7.1.17"/>
    </reaction>
</comment>
<dbReference type="Pfam" id="PF02782">
    <property type="entry name" value="FGGY_C"/>
    <property type="match status" value="1"/>
</dbReference>
<dbReference type="PANTHER" id="PTHR43095">
    <property type="entry name" value="SUGAR KINASE"/>
    <property type="match status" value="1"/>
</dbReference>
<dbReference type="Proteomes" id="UP000553193">
    <property type="component" value="Unassembled WGS sequence"/>
</dbReference>
<dbReference type="PIRSF" id="PIRSF000538">
    <property type="entry name" value="GlpK"/>
    <property type="match status" value="1"/>
</dbReference>
<evidence type="ECO:0000259" key="12">
    <source>
        <dbReference type="Pfam" id="PF02782"/>
    </source>
</evidence>
<dbReference type="InterPro" id="IPR000577">
    <property type="entry name" value="Carb_kinase_FGGY"/>
</dbReference>
<dbReference type="InterPro" id="IPR018485">
    <property type="entry name" value="FGGY_C"/>
</dbReference>
<evidence type="ECO:0000256" key="9">
    <source>
        <dbReference type="RuleBase" id="RU003733"/>
    </source>
</evidence>
<keyword evidence="14" id="KW-1185">Reference proteome</keyword>
<feature type="site" description="Important for activity" evidence="8">
    <location>
        <position position="7"/>
    </location>
</feature>
<feature type="domain" description="Carbohydrate kinase FGGY N-terminal" evidence="11">
    <location>
        <begin position="3"/>
        <end position="235"/>
    </location>
</feature>
<reference evidence="13 14" key="1">
    <citation type="submission" date="2020-08" db="EMBL/GenBank/DDBJ databases">
        <title>Genomic Encyclopedia of Type Strains, Phase IV (KMG-IV): sequencing the most valuable type-strain genomes for metagenomic binning, comparative biology and taxonomic classification.</title>
        <authorList>
            <person name="Goeker M."/>
        </authorList>
    </citation>
    <scope>NUCLEOTIDE SEQUENCE [LARGE SCALE GENOMIC DNA]</scope>
    <source>
        <strain evidence="13 14">DSM 19979</strain>
    </source>
</reference>
<evidence type="ECO:0000256" key="3">
    <source>
        <dbReference type="ARBA" id="ARBA00022679"/>
    </source>
</evidence>
<keyword evidence="4 8" id="KW-0547">Nucleotide-binding</keyword>
<evidence type="ECO:0000256" key="10">
    <source>
        <dbReference type="RuleBase" id="RU364073"/>
    </source>
</evidence>
<keyword evidence="7 8" id="KW-0119">Carbohydrate metabolism</keyword>
<organism evidence="13 14">
    <name type="scientific">Roseococcus suduntuyensis</name>
    <dbReference type="NCBI Taxonomy" id="455361"/>
    <lineage>
        <taxon>Bacteria</taxon>
        <taxon>Pseudomonadati</taxon>
        <taxon>Pseudomonadota</taxon>
        <taxon>Alphaproteobacteria</taxon>
        <taxon>Acetobacterales</taxon>
        <taxon>Roseomonadaceae</taxon>
        <taxon>Roseococcus</taxon>
    </lineage>
</organism>
<dbReference type="EC" id="2.7.1.17" evidence="8 10"/>
<feature type="domain" description="Carbohydrate kinase FGGY C-terminal" evidence="12">
    <location>
        <begin position="245"/>
        <end position="427"/>
    </location>
</feature>
<dbReference type="AlphaFoldDB" id="A0A840AHI3"/>
<keyword evidence="5 8" id="KW-0418">Kinase</keyword>
<keyword evidence="3 8" id="KW-0808">Transferase</keyword>
<evidence type="ECO:0000259" key="11">
    <source>
        <dbReference type="Pfam" id="PF00370"/>
    </source>
</evidence>
<dbReference type="GO" id="GO:0005524">
    <property type="term" value="F:ATP binding"/>
    <property type="evidence" value="ECO:0007669"/>
    <property type="project" value="UniProtKB-UniRule"/>
</dbReference>
<dbReference type="HAMAP" id="MF_02220">
    <property type="entry name" value="XylB"/>
    <property type="match status" value="1"/>
</dbReference>
<dbReference type="InterPro" id="IPR050406">
    <property type="entry name" value="FGGY_Carb_Kinase"/>
</dbReference>
<evidence type="ECO:0000313" key="13">
    <source>
        <dbReference type="EMBL" id="MBB3899950.1"/>
    </source>
</evidence>
<comment type="caution">
    <text evidence="13">The sequence shown here is derived from an EMBL/GenBank/DDBJ whole genome shotgun (WGS) entry which is preliminary data.</text>
</comment>
<sequence>MTFLGVDLGTSAVKAVLLDGGGQVLAQASAPLTVQRPHPRWSEQDPEAWWQAASQAVQALPAPLRAQVAAVGLSGQMHGAVVLDAADRVLRPAILWNDGRAAGECAALDEAARRIAGNRAMPGFTAPKLAWLRAQEPDIHAATRRVLLPKDWLRLRLTGEAVSEMSDAAGTLWLDVARRDWSDEMLALTGLTRAHMPRLVEGSAVSGQVRNTEWGIPAGVPVAGGAGDNAAGAVGLGCVAPGQAFVSLGTSGVVFVADAAPRPDPARTVHSFCHALPGLWHRMAVILSAGGALAWAASVLGADEATLAREAEAAEPGRVLFLPYLAGERTPHDDATACGLWFGLEAGTTRGQMARAVMQGVAFALADGLDALEAEGGRIPRLSLIGGGARSGLWARLLASALDRPLTLVADAGVGPALGAARLAALATGADPTATCTPPATLGEALPEPALAEARAHWRHLYPLLKPLMRETVR</sequence>
<dbReference type="InterPro" id="IPR043129">
    <property type="entry name" value="ATPase_NBD"/>
</dbReference>
<evidence type="ECO:0000313" key="14">
    <source>
        <dbReference type="Proteomes" id="UP000553193"/>
    </source>
</evidence>
<evidence type="ECO:0000256" key="7">
    <source>
        <dbReference type="ARBA" id="ARBA00023277"/>
    </source>
</evidence>
<evidence type="ECO:0000256" key="5">
    <source>
        <dbReference type="ARBA" id="ARBA00022777"/>
    </source>
</evidence>
<evidence type="ECO:0000256" key="2">
    <source>
        <dbReference type="ARBA" id="ARBA00022629"/>
    </source>
</evidence>
<dbReference type="GO" id="GO:0004856">
    <property type="term" value="F:D-xylulokinase activity"/>
    <property type="evidence" value="ECO:0007669"/>
    <property type="project" value="UniProtKB-UniRule"/>
</dbReference>
<dbReference type="InterPro" id="IPR006000">
    <property type="entry name" value="Xylulokinase"/>
</dbReference>
<dbReference type="NCBIfam" id="TIGR01312">
    <property type="entry name" value="XylB"/>
    <property type="match status" value="1"/>
</dbReference>
<dbReference type="RefSeq" id="WP_184386182.1">
    <property type="nucleotide sequence ID" value="NZ_JACIDJ010000007.1"/>
</dbReference>
<dbReference type="PROSITE" id="PS00445">
    <property type="entry name" value="FGGY_KINASES_2"/>
    <property type="match status" value="1"/>
</dbReference>
<dbReference type="Pfam" id="PF00370">
    <property type="entry name" value="FGGY_N"/>
    <property type="match status" value="1"/>
</dbReference>
<evidence type="ECO:0000256" key="8">
    <source>
        <dbReference type="HAMAP-Rule" id="MF_02220"/>
    </source>
</evidence>
<dbReference type="CDD" id="cd07808">
    <property type="entry name" value="ASKHA_NBD_FGGY_EcXK-like"/>
    <property type="match status" value="1"/>
</dbReference>
<dbReference type="InterPro" id="IPR018483">
    <property type="entry name" value="Carb_kinase_FGGY_CS"/>
</dbReference>
<dbReference type="GO" id="GO:0005998">
    <property type="term" value="P:xylulose catabolic process"/>
    <property type="evidence" value="ECO:0007669"/>
    <property type="project" value="UniProtKB-UniRule"/>
</dbReference>
<proteinExistence type="inferred from homology"/>
<dbReference type="Gene3D" id="3.30.420.40">
    <property type="match status" value="2"/>
</dbReference>
<evidence type="ECO:0000256" key="4">
    <source>
        <dbReference type="ARBA" id="ARBA00022741"/>
    </source>
</evidence>
<protein>
    <recommendedName>
        <fullName evidence="8 10">Xylulose kinase</fullName>
        <shortName evidence="8 10">Xylulokinase</shortName>
        <ecNumber evidence="8 10">2.7.1.17</ecNumber>
    </recommendedName>
</protein>
<comment type="similarity">
    <text evidence="1 8 9">Belongs to the FGGY kinase family.</text>
</comment>
<keyword evidence="2 8" id="KW-0859">Xylose metabolism</keyword>
<dbReference type="InterPro" id="IPR018484">
    <property type="entry name" value="FGGY_N"/>
</dbReference>